<gene>
    <name evidence="2" type="ORF">F2Q70_00042911</name>
</gene>
<protein>
    <submittedName>
        <fullName evidence="2">Uncharacterized protein</fullName>
    </submittedName>
</protein>
<name>A0A8S9KP47_BRACR</name>
<sequence>MGVSLLSETEHLTPSPRLDRNPLNCGLESITQCSDRYRGQEKRGKRQHWSGVEKSNMRQRMKTSVTVILNGSGDTEEPRNVTSPTEQTSCRSGGGDDGEDVLHDVVGSTLADEGESLVQYLLRVIDDTVNGTLV</sequence>
<proteinExistence type="predicted"/>
<organism evidence="2">
    <name type="scientific">Brassica cretica</name>
    <name type="common">Mustard</name>
    <dbReference type="NCBI Taxonomy" id="69181"/>
    <lineage>
        <taxon>Eukaryota</taxon>
        <taxon>Viridiplantae</taxon>
        <taxon>Streptophyta</taxon>
        <taxon>Embryophyta</taxon>
        <taxon>Tracheophyta</taxon>
        <taxon>Spermatophyta</taxon>
        <taxon>Magnoliopsida</taxon>
        <taxon>eudicotyledons</taxon>
        <taxon>Gunneridae</taxon>
        <taxon>Pentapetalae</taxon>
        <taxon>rosids</taxon>
        <taxon>malvids</taxon>
        <taxon>Brassicales</taxon>
        <taxon>Brassicaceae</taxon>
        <taxon>Brassiceae</taxon>
        <taxon>Brassica</taxon>
    </lineage>
</organism>
<feature type="region of interest" description="Disordered" evidence="1">
    <location>
        <begin position="1"/>
        <end position="20"/>
    </location>
</feature>
<feature type="compositionally biased region" description="Polar residues" evidence="1">
    <location>
        <begin position="80"/>
        <end position="91"/>
    </location>
</feature>
<evidence type="ECO:0000256" key="1">
    <source>
        <dbReference type="SAM" id="MobiDB-lite"/>
    </source>
</evidence>
<accession>A0A8S9KP47</accession>
<reference evidence="2" key="1">
    <citation type="submission" date="2019-12" db="EMBL/GenBank/DDBJ databases">
        <title>Genome sequencing and annotation of Brassica cretica.</title>
        <authorList>
            <person name="Studholme D.J."/>
            <person name="Sarris P.F."/>
        </authorList>
    </citation>
    <scope>NUCLEOTIDE SEQUENCE</scope>
    <source>
        <strain evidence="2">PFS-102/07</strain>
        <tissue evidence="2">Leaf</tissue>
    </source>
</reference>
<evidence type="ECO:0000313" key="2">
    <source>
        <dbReference type="EMBL" id="KAF2595073.1"/>
    </source>
</evidence>
<dbReference type="EMBL" id="QGKY02000164">
    <property type="protein sequence ID" value="KAF2595073.1"/>
    <property type="molecule type" value="Genomic_DNA"/>
</dbReference>
<comment type="caution">
    <text evidence="2">The sequence shown here is derived from an EMBL/GenBank/DDBJ whole genome shotgun (WGS) entry which is preliminary data.</text>
</comment>
<feature type="region of interest" description="Disordered" evidence="1">
    <location>
        <begin position="69"/>
        <end position="99"/>
    </location>
</feature>
<feature type="region of interest" description="Disordered" evidence="1">
    <location>
        <begin position="36"/>
        <end position="57"/>
    </location>
</feature>
<dbReference type="AlphaFoldDB" id="A0A8S9KP47"/>